<sequence>MKEEAELEYQELKDFLSFYAERYLKTDGLPSDKAPVASLEALEKKSLKKAFDGMRQAINDCVEMSWRFDPAEVKRIDSQLRSAGIVTLSELRRRYSKGYAKIMKRGRIKDEPEYYLICNVLHDPTEKTPEERKSLEELISDYEARSSCRMG</sequence>
<dbReference type="Proteomes" id="UP000190675">
    <property type="component" value="Chromosome I"/>
</dbReference>
<proteinExistence type="predicted"/>
<name>A0A1M5UGL2_9BRAD</name>
<evidence type="ECO:0000313" key="2">
    <source>
        <dbReference type="Proteomes" id="UP000190675"/>
    </source>
</evidence>
<organism evidence="1 2">
    <name type="scientific">Bradyrhizobium erythrophlei</name>
    <dbReference type="NCBI Taxonomy" id="1437360"/>
    <lineage>
        <taxon>Bacteria</taxon>
        <taxon>Pseudomonadati</taxon>
        <taxon>Pseudomonadota</taxon>
        <taxon>Alphaproteobacteria</taxon>
        <taxon>Hyphomicrobiales</taxon>
        <taxon>Nitrobacteraceae</taxon>
        <taxon>Bradyrhizobium</taxon>
    </lineage>
</organism>
<gene>
    <name evidence="1" type="ORF">SAMN05444169_8408</name>
</gene>
<protein>
    <submittedName>
        <fullName evidence="1">Uncharacterized protein</fullName>
    </submittedName>
</protein>
<dbReference type="AlphaFoldDB" id="A0A1M5UGL2"/>
<accession>A0A1M5UGL2</accession>
<dbReference type="EMBL" id="LT670818">
    <property type="protein sequence ID" value="SHH62185.1"/>
    <property type="molecule type" value="Genomic_DNA"/>
</dbReference>
<reference evidence="1 2" key="1">
    <citation type="submission" date="2016-11" db="EMBL/GenBank/DDBJ databases">
        <authorList>
            <person name="Jaros S."/>
            <person name="Januszkiewicz K."/>
            <person name="Wedrychowicz H."/>
        </authorList>
    </citation>
    <scope>NUCLEOTIDE SEQUENCE [LARGE SCALE GENOMIC DNA]</scope>
    <source>
        <strain evidence="1 2">GAS242</strain>
    </source>
</reference>
<evidence type="ECO:0000313" key="1">
    <source>
        <dbReference type="EMBL" id="SHH62185.1"/>
    </source>
</evidence>